<dbReference type="OrthoDB" id="9802365at2"/>
<dbReference type="Proteomes" id="UP000463961">
    <property type="component" value="Chromosome"/>
</dbReference>
<dbReference type="Gene3D" id="1.10.340.30">
    <property type="entry name" value="Hypothetical protein, domain 2"/>
    <property type="match status" value="1"/>
</dbReference>
<keyword evidence="7" id="KW-0479">Metal-binding</keyword>
<dbReference type="GO" id="GO:0032357">
    <property type="term" value="F:oxidized purine DNA binding"/>
    <property type="evidence" value="ECO:0007669"/>
    <property type="project" value="TreeGrafter"/>
</dbReference>
<evidence type="ECO:0000259" key="15">
    <source>
        <dbReference type="SMART" id="SM00478"/>
    </source>
</evidence>
<name>A0A7R6R5A6_9RHOO</name>
<dbReference type="EC" id="3.2.2.31" evidence="4 14"/>
<dbReference type="InterPro" id="IPR023170">
    <property type="entry name" value="HhH_base_excis_C"/>
</dbReference>
<dbReference type="GO" id="GO:0034039">
    <property type="term" value="F:8-oxo-7,8-dihydroguanine DNA N-glycosylase activity"/>
    <property type="evidence" value="ECO:0007669"/>
    <property type="project" value="TreeGrafter"/>
</dbReference>
<dbReference type="InterPro" id="IPR005760">
    <property type="entry name" value="A/G_AdeGlyc_MutY"/>
</dbReference>
<dbReference type="InterPro" id="IPR003265">
    <property type="entry name" value="HhH-GPD_domain"/>
</dbReference>
<dbReference type="Gene3D" id="1.10.1670.10">
    <property type="entry name" value="Helix-hairpin-Helix base-excision DNA repair enzymes (C-terminal)"/>
    <property type="match status" value="1"/>
</dbReference>
<organism evidence="16 17">
    <name type="scientific">Fluviibacter phosphoraccumulans</name>
    <dbReference type="NCBI Taxonomy" id="1751046"/>
    <lineage>
        <taxon>Bacteria</taxon>
        <taxon>Pseudomonadati</taxon>
        <taxon>Pseudomonadota</taxon>
        <taxon>Betaproteobacteria</taxon>
        <taxon>Rhodocyclales</taxon>
        <taxon>Fluviibacteraceae</taxon>
        <taxon>Fluviibacter</taxon>
    </lineage>
</organism>
<keyword evidence="8 14" id="KW-0227">DNA damage</keyword>
<keyword evidence="6" id="KW-0004">4Fe-4S</keyword>
<dbReference type="GO" id="GO:0046872">
    <property type="term" value="F:metal ion binding"/>
    <property type="evidence" value="ECO:0007669"/>
    <property type="project" value="UniProtKB-UniRule"/>
</dbReference>
<dbReference type="Pfam" id="PF00633">
    <property type="entry name" value="HHH"/>
    <property type="match status" value="1"/>
</dbReference>
<evidence type="ECO:0000256" key="4">
    <source>
        <dbReference type="ARBA" id="ARBA00012045"/>
    </source>
</evidence>
<dbReference type="SMART" id="SM00478">
    <property type="entry name" value="ENDO3c"/>
    <property type="match status" value="1"/>
</dbReference>
<sequence length="360" mass="39891">MPKTVPVQTDLNAISANTPALSKFTAALVRWQKKHGRHDLPWQQTTDPYRIWLSEIMLQQTQVQTVIPYYARFLERFPTVDALAKADINDVLTLWAGLGYYARARNLHACAQAIATTYQGKFPNDPALLTALPGIGRSTAAAICAFAFGHRAAILDGNVKRVFCRVFGIEGVPTTSAVDKQLWLLAESLLPKKDIEAYTQGLMDLGATCCTRTKARCDTCPMAGFCHAQQKDRVSELPHRKAKASLPVRTSKVWLIRDADHVWLERRQACGIWGGLLSLPDADSVQLPASAIALASKTVRHKFTHFELQAEVARYVIKSTTEPIALNRHRELDAYPLAAAENLALPTPWRKLLVAEAAED</sequence>
<dbReference type="PROSITE" id="PS01155">
    <property type="entry name" value="ENDONUCLEASE_III_2"/>
    <property type="match status" value="1"/>
</dbReference>
<dbReference type="PANTHER" id="PTHR42944:SF1">
    <property type="entry name" value="ADENINE DNA GLYCOSYLASE"/>
    <property type="match status" value="1"/>
</dbReference>
<dbReference type="RefSeq" id="WP_162048857.1">
    <property type="nucleotide sequence ID" value="NZ_AP022347.1"/>
</dbReference>
<keyword evidence="13 14" id="KW-0326">Glycosidase</keyword>
<evidence type="ECO:0000256" key="10">
    <source>
        <dbReference type="ARBA" id="ARBA00023004"/>
    </source>
</evidence>
<keyword evidence="11" id="KW-0411">Iron-sulfur</keyword>
<evidence type="ECO:0000256" key="3">
    <source>
        <dbReference type="ARBA" id="ARBA00008343"/>
    </source>
</evidence>
<dbReference type="InterPro" id="IPR029119">
    <property type="entry name" value="MutY_C"/>
</dbReference>
<dbReference type="PANTHER" id="PTHR42944">
    <property type="entry name" value="ADENINE DNA GLYCOSYLASE"/>
    <property type="match status" value="1"/>
</dbReference>
<dbReference type="Gene3D" id="3.90.79.10">
    <property type="entry name" value="Nucleoside Triphosphate Pyrophosphohydrolase"/>
    <property type="match status" value="1"/>
</dbReference>
<dbReference type="InterPro" id="IPR000445">
    <property type="entry name" value="HhH_motif"/>
</dbReference>
<dbReference type="AlphaFoldDB" id="A0A7R6R5A6"/>
<dbReference type="GO" id="GO:0035485">
    <property type="term" value="F:adenine/guanine mispair binding"/>
    <property type="evidence" value="ECO:0007669"/>
    <property type="project" value="TreeGrafter"/>
</dbReference>
<dbReference type="GO" id="GO:0006298">
    <property type="term" value="P:mismatch repair"/>
    <property type="evidence" value="ECO:0007669"/>
    <property type="project" value="TreeGrafter"/>
</dbReference>
<protein>
    <recommendedName>
        <fullName evidence="5 14">Adenine DNA glycosylase</fullName>
        <ecNumber evidence="4 14">3.2.2.31</ecNumber>
    </recommendedName>
</protein>
<dbReference type="Pfam" id="PF14815">
    <property type="entry name" value="NUDIX_4"/>
    <property type="match status" value="1"/>
</dbReference>
<dbReference type="Pfam" id="PF00730">
    <property type="entry name" value="HhH-GPD"/>
    <property type="match status" value="1"/>
</dbReference>
<keyword evidence="9" id="KW-0378">Hydrolase</keyword>
<dbReference type="InterPro" id="IPR015797">
    <property type="entry name" value="NUDIX_hydrolase-like_dom_sf"/>
</dbReference>
<comment type="function">
    <text evidence="2">Adenine glycosylase active on G-A mispairs. MutY also corrects error-prone DNA synthesis past GO lesions which are due to the oxidatively damaged form of guanine: 7,8-dihydro-8-oxoguanine (8-oxo-dGTP).</text>
</comment>
<dbReference type="InterPro" id="IPR011257">
    <property type="entry name" value="DNA_glycosylase"/>
</dbReference>
<dbReference type="InterPro" id="IPR004036">
    <property type="entry name" value="Endonuclease-III-like_CS2"/>
</dbReference>
<dbReference type="InterPro" id="IPR044298">
    <property type="entry name" value="MIG/MutY"/>
</dbReference>
<comment type="cofactor">
    <cofactor evidence="14">
        <name>[4Fe-4S] cluster</name>
        <dbReference type="ChEBI" id="CHEBI:49883"/>
    </cofactor>
    <text evidence="14">Binds 1 [4Fe-4S] cluster.</text>
</comment>
<dbReference type="GO" id="GO:0000701">
    <property type="term" value="F:purine-specific mismatch base pair DNA N-glycosylase activity"/>
    <property type="evidence" value="ECO:0007669"/>
    <property type="project" value="UniProtKB-EC"/>
</dbReference>
<keyword evidence="10 14" id="KW-0408">Iron</keyword>
<reference evidence="17" key="1">
    <citation type="submission" date="2020-01" db="EMBL/GenBank/DDBJ databases">
        <title>Phosphoaccumulans saitamaens gen. nov., sp. nov., a polyphosphate accumulating bacterium isolated from surface river water.</title>
        <authorList>
            <person name="Watanabe K."/>
            <person name="Suda W."/>
        </authorList>
    </citation>
    <scope>NUCLEOTIDE SEQUENCE [LARGE SCALE GENOMIC DNA]</scope>
    <source>
        <strain evidence="17">ICHIAU1</strain>
    </source>
</reference>
<dbReference type="GO" id="GO:0051539">
    <property type="term" value="F:4 iron, 4 sulfur cluster binding"/>
    <property type="evidence" value="ECO:0007669"/>
    <property type="project" value="UniProtKB-UniRule"/>
</dbReference>
<evidence type="ECO:0000256" key="8">
    <source>
        <dbReference type="ARBA" id="ARBA00022763"/>
    </source>
</evidence>
<gene>
    <name evidence="16" type="primary">mutY</name>
    <name evidence="16" type="ORF">ICHIAU1_04920</name>
</gene>
<keyword evidence="17" id="KW-1185">Reference proteome</keyword>
<comment type="catalytic activity">
    <reaction evidence="1 14">
        <text>Hydrolyzes free adenine bases from 7,8-dihydro-8-oxoguanine:adenine mismatched double-stranded DNA, leaving an apurinic site.</text>
        <dbReference type="EC" id="3.2.2.31"/>
    </reaction>
</comment>
<evidence type="ECO:0000256" key="6">
    <source>
        <dbReference type="ARBA" id="ARBA00022485"/>
    </source>
</evidence>
<dbReference type="CDD" id="cd00056">
    <property type="entry name" value="ENDO3c"/>
    <property type="match status" value="1"/>
</dbReference>
<evidence type="ECO:0000313" key="17">
    <source>
        <dbReference type="Proteomes" id="UP000463961"/>
    </source>
</evidence>
<evidence type="ECO:0000256" key="13">
    <source>
        <dbReference type="ARBA" id="ARBA00023295"/>
    </source>
</evidence>
<proteinExistence type="inferred from homology"/>
<evidence type="ECO:0000256" key="5">
    <source>
        <dbReference type="ARBA" id="ARBA00022023"/>
    </source>
</evidence>
<keyword evidence="12" id="KW-0234">DNA repair</keyword>
<evidence type="ECO:0000313" key="16">
    <source>
        <dbReference type="EMBL" id="BBU68209.1"/>
    </source>
</evidence>
<evidence type="ECO:0000256" key="12">
    <source>
        <dbReference type="ARBA" id="ARBA00023204"/>
    </source>
</evidence>
<evidence type="ECO:0000256" key="9">
    <source>
        <dbReference type="ARBA" id="ARBA00022801"/>
    </source>
</evidence>
<comment type="similarity">
    <text evidence="3 14">Belongs to the Nth/MutY family.</text>
</comment>
<evidence type="ECO:0000256" key="1">
    <source>
        <dbReference type="ARBA" id="ARBA00000843"/>
    </source>
</evidence>
<evidence type="ECO:0000256" key="7">
    <source>
        <dbReference type="ARBA" id="ARBA00022723"/>
    </source>
</evidence>
<dbReference type="SUPFAM" id="SSF55811">
    <property type="entry name" value="Nudix"/>
    <property type="match status" value="1"/>
</dbReference>
<dbReference type="SUPFAM" id="SSF48150">
    <property type="entry name" value="DNA-glycosylase"/>
    <property type="match status" value="1"/>
</dbReference>
<evidence type="ECO:0000256" key="2">
    <source>
        <dbReference type="ARBA" id="ARBA00002933"/>
    </source>
</evidence>
<dbReference type="EMBL" id="AP022345">
    <property type="protein sequence ID" value="BBU68209.1"/>
    <property type="molecule type" value="Genomic_DNA"/>
</dbReference>
<evidence type="ECO:0000256" key="11">
    <source>
        <dbReference type="ARBA" id="ARBA00023014"/>
    </source>
</evidence>
<accession>A0A7R6R5A6</accession>
<dbReference type="CDD" id="cd03431">
    <property type="entry name" value="NUDIX_DNA_Glycosylase_C-MutY"/>
    <property type="match status" value="1"/>
</dbReference>
<dbReference type="GO" id="GO:0006284">
    <property type="term" value="P:base-excision repair"/>
    <property type="evidence" value="ECO:0007669"/>
    <property type="project" value="UniProtKB-UniRule"/>
</dbReference>
<feature type="domain" description="HhH-GPD" evidence="15">
    <location>
        <begin position="57"/>
        <end position="208"/>
    </location>
</feature>
<dbReference type="NCBIfam" id="TIGR01084">
    <property type="entry name" value="mutY"/>
    <property type="match status" value="1"/>
</dbReference>
<dbReference type="FunFam" id="1.10.340.30:FF:000002">
    <property type="entry name" value="Adenine DNA glycosylase"/>
    <property type="match status" value="1"/>
</dbReference>
<evidence type="ECO:0000256" key="14">
    <source>
        <dbReference type="RuleBase" id="RU365096"/>
    </source>
</evidence>